<evidence type="ECO:0000313" key="1">
    <source>
        <dbReference type="EMBL" id="PRP86371.1"/>
    </source>
</evidence>
<name>A0A2P6NQY6_9EUKA</name>
<dbReference type="InParanoid" id="A0A2P6NQY6"/>
<dbReference type="Proteomes" id="UP000241769">
    <property type="component" value="Unassembled WGS sequence"/>
</dbReference>
<accession>A0A2P6NQY6</accession>
<organism evidence="1 2">
    <name type="scientific">Planoprotostelium fungivorum</name>
    <dbReference type="NCBI Taxonomy" id="1890364"/>
    <lineage>
        <taxon>Eukaryota</taxon>
        <taxon>Amoebozoa</taxon>
        <taxon>Evosea</taxon>
        <taxon>Variosea</taxon>
        <taxon>Cavosteliida</taxon>
        <taxon>Cavosteliaceae</taxon>
        <taxon>Planoprotostelium</taxon>
    </lineage>
</organism>
<sequence>MTLTEGETDLLPLTQRSEQVKGHVFIFAARRKKRTKSPPALFSFIMIKRTSRITEPAAPERRAPPDITMKRVEEVHRSQVSPNHVDRCAALANLLQANTSRERIVQKKQMELARRKIGSLEDENCRLHIRLMQGAKIQADLKEENELLLQELILSRLDYVHERKRRLESEKMPYDELPSPSERSI</sequence>
<gene>
    <name evidence="1" type="ORF">PROFUN_05512</name>
</gene>
<dbReference type="EMBL" id="MDYQ01000032">
    <property type="protein sequence ID" value="PRP86371.1"/>
    <property type="molecule type" value="Genomic_DNA"/>
</dbReference>
<proteinExistence type="predicted"/>
<evidence type="ECO:0000313" key="2">
    <source>
        <dbReference type="Proteomes" id="UP000241769"/>
    </source>
</evidence>
<dbReference type="AlphaFoldDB" id="A0A2P6NQY6"/>
<keyword evidence="2" id="KW-1185">Reference proteome</keyword>
<comment type="caution">
    <text evidence="1">The sequence shown here is derived from an EMBL/GenBank/DDBJ whole genome shotgun (WGS) entry which is preliminary data.</text>
</comment>
<reference evidence="1 2" key="1">
    <citation type="journal article" date="2018" name="Genome Biol. Evol.">
        <title>Multiple Roots of Fruiting Body Formation in Amoebozoa.</title>
        <authorList>
            <person name="Hillmann F."/>
            <person name="Forbes G."/>
            <person name="Novohradska S."/>
            <person name="Ferling I."/>
            <person name="Riege K."/>
            <person name="Groth M."/>
            <person name="Westermann M."/>
            <person name="Marz M."/>
            <person name="Spaller T."/>
            <person name="Winckler T."/>
            <person name="Schaap P."/>
            <person name="Glockner G."/>
        </authorList>
    </citation>
    <scope>NUCLEOTIDE SEQUENCE [LARGE SCALE GENOMIC DNA]</scope>
    <source>
        <strain evidence="1 2">Jena</strain>
    </source>
</reference>
<protein>
    <submittedName>
        <fullName evidence="1">Uncharacterized protein</fullName>
    </submittedName>
</protein>